<gene>
    <name evidence="1" type="ORF">VNO78_28525</name>
</gene>
<evidence type="ECO:0000313" key="2">
    <source>
        <dbReference type="Proteomes" id="UP001386955"/>
    </source>
</evidence>
<dbReference type="EMBL" id="JAYMYS010000007">
    <property type="protein sequence ID" value="KAK7387608.1"/>
    <property type="molecule type" value="Genomic_DNA"/>
</dbReference>
<protein>
    <submittedName>
        <fullName evidence="1">Uncharacterized protein</fullName>
    </submittedName>
</protein>
<accession>A0AAN9S1S5</accession>
<reference evidence="1 2" key="1">
    <citation type="submission" date="2024-01" db="EMBL/GenBank/DDBJ databases">
        <title>The genomes of 5 underutilized Papilionoideae crops provide insights into root nodulation and disease resistanc.</title>
        <authorList>
            <person name="Jiang F."/>
        </authorList>
    </citation>
    <scope>NUCLEOTIDE SEQUENCE [LARGE SCALE GENOMIC DNA]</scope>
    <source>
        <strain evidence="1">DUOXIRENSHENG_FW03</strain>
        <tissue evidence="1">Leaves</tissue>
    </source>
</reference>
<organism evidence="1 2">
    <name type="scientific">Psophocarpus tetragonolobus</name>
    <name type="common">Winged bean</name>
    <name type="synonym">Dolichos tetragonolobus</name>
    <dbReference type="NCBI Taxonomy" id="3891"/>
    <lineage>
        <taxon>Eukaryota</taxon>
        <taxon>Viridiplantae</taxon>
        <taxon>Streptophyta</taxon>
        <taxon>Embryophyta</taxon>
        <taxon>Tracheophyta</taxon>
        <taxon>Spermatophyta</taxon>
        <taxon>Magnoliopsida</taxon>
        <taxon>eudicotyledons</taxon>
        <taxon>Gunneridae</taxon>
        <taxon>Pentapetalae</taxon>
        <taxon>rosids</taxon>
        <taxon>fabids</taxon>
        <taxon>Fabales</taxon>
        <taxon>Fabaceae</taxon>
        <taxon>Papilionoideae</taxon>
        <taxon>50 kb inversion clade</taxon>
        <taxon>NPAAA clade</taxon>
        <taxon>indigoferoid/millettioid clade</taxon>
        <taxon>Phaseoleae</taxon>
        <taxon>Psophocarpus</taxon>
    </lineage>
</organism>
<comment type="caution">
    <text evidence="1">The sequence shown here is derived from an EMBL/GenBank/DDBJ whole genome shotgun (WGS) entry which is preliminary data.</text>
</comment>
<dbReference type="AlphaFoldDB" id="A0AAN9S1S5"/>
<dbReference type="Proteomes" id="UP001386955">
    <property type="component" value="Unassembled WGS sequence"/>
</dbReference>
<keyword evidence="2" id="KW-1185">Reference proteome</keyword>
<sequence length="67" mass="7477">MPIMHFILSSSLKPLCLGLFIPLWFLGTNTFPKELLRDKTLHLIVIGFSYNPSVLEQTSKNQGSSGV</sequence>
<proteinExistence type="predicted"/>
<evidence type="ECO:0000313" key="1">
    <source>
        <dbReference type="EMBL" id="KAK7387608.1"/>
    </source>
</evidence>
<name>A0AAN9S1S5_PSOTE</name>